<keyword evidence="10 14" id="KW-0418">Kinase</keyword>
<dbReference type="SUPFAM" id="SSF54211">
    <property type="entry name" value="Ribosomal protein S5 domain 2-like"/>
    <property type="match status" value="1"/>
</dbReference>
<evidence type="ECO:0000256" key="9">
    <source>
        <dbReference type="ARBA" id="ARBA00022741"/>
    </source>
</evidence>
<dbReference type="GO" id="GO:0005737">
    <property type="term" value="C:cytoplasm"/>
    <property type="evidence" value="ECO:0007669"/>
    <property type="project" value="UniProtKB-SubCell"/>
</dbReference>
<evidence type="ECO:0000256" key="14">
    <source>
        <dbReference type="HAMAP-Rule" id="MF_00370"/>
    </source>
</evidence>
<name>A0A401HRE1_9EURY</name>
<dbReference type="GO" id="GO:0009073">
    <property type="term" value="P:aromatic amino acid family biosynthetic process"/>
    <property type="evidence" value="ECO:0007669"/>
    <property type="project" value="UniProtKB-KW"/>
</dbReference>
<evidence type="ECO:0000256" key="4">
    <source>
        <dbReference type="ARBA" id="ARBA00012154"/>
    </source>
</evidence>
<evidence type="ECO:0000313" key="17">
    <source>
        <dbReference type="Proteomes" id="UP000290527"/>
    </source>
</evidence>
<dbReference type="PANTHER" id="PTHR20861:SF3">
    <property type="entry name" value="SHIKIMATE KINASE"/>
    <property type="match status" value="1"/>
</dbReference>
<keyword evidence="9 14" id="KW-0547">Nucleotide-binding</keyword>
<dbReference type="InterPro" id="IPR010189">
    <property type="entry name" value="SK_arc"/>
</dbReference>
<dbReference type="NCBIfam" id="TIGR01920">
    <property type="entry name" value="Shik_kin_archae"/>
    <property type="match status" value="1"/>
</dbReference>
<evidence type="ECO:0000256" key="6">
    <source>
        <dbReference type="ARBA" id="ARBA00022490"/>
    </source>
</evidence>
<keyword evidence="12 14" id="KW-0057">Aromatic amino acid biosynthesis</keyword>
<dbReference type="InterPro" id="IPR014721">
    <property type="entry name" value="Ribsml_uS5_D2-typ_fold_subgr"/>
</dbReference>
<dbReference type="GO" id="GO:0005524">
    <property type="term" value="F:ATP binding"/>
    <property type="evidence" value="ECO:0007669"/>
    <property type="project" value="UniProtKB-UniRule"/>
</dbReference>
<dbReference type="PIRSF" id="PIRSF005758">
    <property type="entry name" value="Shikimt_kin_arch"/>
    <property type="match status" value="1"/>
</dbReference>
<evidence type="ECO:0000256" key="2">
    <source>
        <dbReference type="ARBA" id="ARBA00004842"/>
    </source>
</evidence>
<reference evidence="16 17" key="1">
    <citation type="journal article" date="2019" name="Int. J. Syst. Evol. Microbiol.">
        <title>Methanofervidicoccus abyssi gen. nov., sp. nov., a hydrogenotrophic methanogen, isolated from a hydrothermal vent chimney in the Mid-Cayman Spreading Center, the Caribbean Sea.</title>
        <authorList>
            <person name="Sakai S."/>
            <person name="Takaki Y."/>
            <person name="Miyazaki M."/>
            <person name="Ogawara M."/>
            <person name="Yanagawa K."/>
            <person name="Miyazaki J."/>
            <person name="Takai K."/>
        </authorList>
    </citation>
    <scope>NUCLEOTIDE SEQUENCE [LARGE SCALE GENOMIC DNA]</scope>
    <source>
        <strain evidence="16 17">HHB</strain>
    </source>
</reference>
<evidence type="ECO:0000256" key="11">
    <source>
        <dbReference type="ARBA" id="ARBA00022840"/>
    </source>
</evidence>
<dbReference type="EC" id="2.7.1.71" evidence="4 14"/>
<dbReference type="AlphaFoldDB" id="A0A401HRE1"/>
<evidence type="ECO:0000259" key="15">
    <source>
        <dbReference type="Pfam" id="PF00288"/>
    </source>
</evidence>
<keyword evidence="8 14" id="KW-0808">Transferase</keyword>
<dbReference type="HAMAP" id="MF_00370">
    <property type="entry name" value="Shik_kinase_arch"/>
    <property type="match status" value="1"/>
</dbReference>
<evidence type="ECO:0000256" key="3">
    <source>
        <dbReference type="ARBA" id="ARBA00010202"/>
    </source>
</evidence>
<evidence type="ECO:0000256" key="8">
    <source>
        <dbReference type="ARBA" id="ARBA00022679"/>
    </source>
</evidence>
<comment type="subcellular location">
    <subcellularLocation>
        <location evidence="1 14">Cytoplasm</location>
    </subcellularLocation>
</comment>
<organism evidence="16 17">
    <name type="scientific">Methanofervidicoccus abyssi</name>
    <dbReference type="NCBI Taxonomy" id="2082189"/>
    <lineage>
        <taxon>Archaea</taxon>
        <taxon>Methanobacteriati</taxon>
        <taxon>Methanobacteriota</taxon>
        <taxon>Methanomada group</taxon>
        <taxon>Methanococci</taxon>
        <taxon>Methanococcales</taxon>
        <taxon>Methanofervidicoccus</taxon>
    </lineage>
</organism>
<sequence>MHKMISSAVSPASGTIINGIATGKGSAFAIDLKVKTTVEFIDDGKKEVRGIVKDNPNIDTTLIELCLKNVLEYFDLDYSGKVITETEIPIRSGLSSSSATSNAVVMAAFDALGEKIDDKLILEIAIKSSFEAGVTVTGAYDDATASYYGGITITDNLERKIIKKDRFKEDIKVLVLIPKLNKNIDVKRMKLIKDYVEVAFRECLQGNYYRALFLNGLLYASALGFPTNIPIEAIEKGALTAGLSGTGPSYTILCYWEDVDKIKDALERYGRVIITELNNNGVEIV</sequence>
<comment type="pathway">
    <text evidence="2 14">Metabolic intermediate biosynthesis; chorismate biosynthesis; chorismate from D-erythrose 4-phosphate and phosphoenolpyruvate: step 5/7.</text>
</comment>
<evidence type="ECO:0000313" key="16">
    <source>
        <dbReference type="EMBL" id="GBF36837.1"/>
    </source>
</evidence>
<comment type="catalytic activity">
    <reaction evidence="13 14">
        <text>shikimate + ATP = 3-phosphoshikimate + ADP + H(+)</text>
        <dbReference type="Rhea" id="RHEA:13121"/>
        <dbReference type="ChEBI" id="CHEBI:15378"/>
        <dbReference type="ChEBI" id="CHEBI:30616"/>
        <dbReference type="ChEBI" id="CHEBI:36208"/>
        <dbReference type="ChEBI" id="CHEBI:145989"/>
        <dbReference type="ChEBI" id="CHEBI:456216"/>
        <dbReference type="EC" id="2.7.1.71"/>
    </reaction>
</comment>
<dbReference type="InterPro" id="IPR020568">
    <property type="entry name" value="Ribosomal_Su5_D2-typ_SF"/>
</dbReference>
<evidence type="ECO:0000256" key="1">
    <source>
        <dbReference type="ARBA" id="ARBA00004496"/>
    </source>
</evidence>
<keyword evidence="7 14" id="KW-0028">Amino-acid biosynthesis</keyword>
<dbReference type="UniPathway" id="UPA00053">
    <property type="reaction ID" value="UER00088"/>
</dbReference>
<comment type="similarity">
    <text evidence="3 14">Belongs to the GHMP kinase family. Archaeal shikimate kinase subfamily.</text>
</comment>
<evidence type="ECO:0000256" key="7">
    <source>
        <dbReference type="ARBA" id="ARBA00022605"/>
    </source>
</evidence>
<dbReference type="Pfam" id="PF00288">
    <property type="entry name" value="GHMP_kinases_N"/>
    <property type="match status" value="1"/>
</dbReference>
<dbReference type="Proteomes" id="UP000290527">
    <property type="component" value="Unassembled WGS sequence"/>
</dbReference>
<proteinExistence type="inferred from homology"/>
<keyword evidence="17" id="KW-1185">Reference proteome</keyword>
<dbReference type="Gene3D" id="3.30.230.10">
    <property type="match status" value="1"/>
</dbReference>
<feature type="binding site" evidence="14">
    <location>
        <begin position="89"/>
        <end position="99"/>
    </location>
    <ligand>
        <name>ATP</name>
        <dbReference type="ChEBI" id="CHEBI:30616"/>
    </ligand>
</feature>
<dbReference type="SUPFAM" id="SSF55060">
    <property type="entry name" value="GHMP Kinase, C-terminal domain"/>
    <property type="match status" value="1"/>
</dbReference>
<dbReference type="PANTHER" id="PTHR20861">
    <property type="entry name" value="HOMOSERINE/4-DIPHOSPHOCYTIDYL-2-C-METHYL-D-ERYTHRITOL KINASE"/>
    <property type="match status" value="1"/>
</dbReference>
<evidence type="ECO:0000256" key="12">
    <source>
        <dbReference type="ARBA" id="ARBA00023141"/>
    </source>
</evidence>
<comment type="caution">
    <text evidence="16">The sequence shown here is derived from an EMBL/GenBank/DDBJ whole genome shotgun (WGS) entry which is preliminary data.</text>
</comment>
<keyword evidence="11 14" id="KW-0067">ATP-binding</keyword>
<evidence type="ECO:0000256" key="5">
    <source>
        <dbReference type="ARBA" id="ARBA00013853"/>
    </source>
</evidence>
<dbReference type="GO" id="GO:0004765">
    <property type="term" value="F:shikimate kinase activity"/>
    <property type="evidence" value="ECO:0007669"/>
    <property type="project" value="UniProtKB-UniRule"/>
</dbReference>
<evidence type="ECO:0000256" key="10">
    <source>
        <dbReference type="ARBA" id="ARBA00022777"/>
    </source>
</evidence>
<gene>
    <name evidence="14" type="primary">aroK</name>
    <name evidence="16" type="ORF">MHHB_P1067</name>
</gene>
<accession>A0A401HRE1</accession>
<keyword evidence="6 14" id="KW-0963">Cytoplasm</keyword>
<dbReference type="EMBL" id="BFAX01000004">
    <property type="protein sequence ID" value="GBF36837.1"/>
    <property type="molecule type" value="Genomic_DNA"/>
</dbReference>
<feature type="domain" description="GHMP kinase N-terminal" evidence="15">
    <location>
        <begin position="66"/>
        <end position="150"/>
    </location>
</feature>
<protein>
    <recommendedName>
        <fullName evidence="5 14">Shikimate kinase</fullName>
        <shortName evidence="14">SK</shortName>
        <ecNumber evidence="4 14">2.7.1.71</ecNumber>
    </recommendedName>
</protein>
<dbReference type="GO" id="GO:0009423">
    <property type="term" value="P:chorismate biosynthetic process"/>
    <property type="evidence" value="ECO:0007669"/>
    <property type="project" value="UniProtKB-UniRule"/>
</dbReference>
<evidence type="ECO:0000256" key="13">
    <source>
        <dbReference type="ARBA" id="ARBA00048567"/>
    </source>
</evidence>
<dbReference type="GO" id="GO:0008652">
    <property type="term" value="P:amino acid biosynthetic process"/>
    <property type="evidence" value="ECO:0007669"/>
    <property type="project" value="UniProtKB-KW"/>
</dbReference>
<dbReference type="InterPro" id="IPR036554">
    <property type="entry name" value="GHMP_kinase_C_sf"/>
</dbReference>
<dbReference type="InterPro" id="IPR006204">
    <property type="entry name" value="GHMP_kinase_N_dom"/>
</dbReference>